<evidence type="ECO:0000256" key="12">
    <source>
        <dbReference type="ARBA" id="ARBA00023137"/>
    </source>
</evidence>
<keyword evidence="6" id="KW-0677">Repeat</keyword>
<evidence type="ECO:0000256" key="11">
    <source>
        <dbReference type="ARBA" id="ARBA00023136"/>
    </source>
</evidence>
<keyword evidence="26" id="KW-1185">Reference proteome</keyword>
<dbReference type="FunFam" id="2.60.40.10:FF:000059">
    <property type="entry name" value="Ephrin type-A receptor 6"/>
    <property type="match status" value="1"/>
</dbReference>
<dbReference type="InterPro" id="IPR001660">
    <property type="entry name" value="SAM"/>
</dbReference>
<dbReference type="Pfam" id="PF00536">
    <property type="entry name" value="SAM_1"/>
    <property type="match status" value="1"/>
</dbReference>
<dbReference type="InterPro" id="IPR050449">
    <property type="entry name" value="Ephrin_rcpt_TKs"/>
</dbReference>
<dbReference type="GO" id="GO:0007411">
    <property type="term" value="P:axon guidance"/>
    <property type="evidence" value="ECO:0007669"/>
    <property type="project" value="TreeGrafter"/>
</dbReference>
<feature type="disulfide bond" evidence="19">
    <location>
        <begin position="34"/>
        <end position="44"/>
    </location>
</feature>
<comment type="catalytic activity">
    <reaction evidence="15">
        <text>L-tyrosyl-[protein] + ATP = O-phospho-L-tyrosyl-[protein] + ADP + H(+)</text>
        <dbReference type="Rhea" id="RHEA:10596"/>
        <dbReference type="Rhea" id="RHEA-COMP:10136"/>
        <dbReference type="Rhea" id="RHEA-COMP:20101"/>
        <dbReference type="ChEBI" id="CHEBI:15378"/>
        <dbReference type="ChEBI" id="CHEBI:30616"/>
        <dbReference type="ChEBI" id="CHEBI:46858"/>
        <dbReference type="ChEBI" id="CHEBI:61978"/>
        <dbReference type="ChEBI" id="CHEBI:456216"/>
        <dbReference type="EC" id="2.7.10.1"/>
    </reaction>
</comment>
<evidence type="ECO:0000256" key="2">
    <source>
        <dbReference type="ARBA" id="ARBA00011902"/>
    </source>
</evidence>
<dbReference type="FunFam" id="3.30.200.20:FF:000143">
    <property type="entry name" value="Ephrin type-B receptor 6"/>
    <property type="match status" value="1"/>
</dbReference>
<protein>
    <recommendedName>
        <fullName evidence="17">Ephrin type-A receptor 10</fullName>
        <ecNumber evidence="2">2.7.10.1</ecNumber>
    </recommendedName>
</protein>
<dbReference type="PROSITE" id="PS50105">
    <property type="entry name" value="SAM_DOMAIN"/>
    <property type="match status" value="1"/>
</dbReference>
<dbReference type="SUPFAM" id="SSF49265">
    <property type="entry name" value="Fibronectin type III"/>
    <property type="match status" value="1"/>
</dbReference>
<evidence type="ECO:0000256" key="4">
    <source>
        <dbReference type="ARBA" id="ARBA00022692"/>
    </source>
</evidence>
<evidence type="ECO:0000256" key="14">
    <source>
        <dbReference type="ARBA" id="ARBA00023180"/>
    </source>
</evidence>
<dbReference type="Pfam" id="PF01404">
    <property type="entry name" value="Ephrin_lbd"/>
    <property type="match status" value="1"/>
</dbReference>
<keyword evidence="5" id="KW-0732">Signal</keyword>
<keyword evidence="11 21" id="KW-0472">Membrane</keyword>
<feature type="domain" description="Eph LBD" evidence="25">
    <location>
        <begin position="1"/>
        <end position="135"/>
    </location>
</feature>
<evidence type="ECO:0000256" key="20">
    <source>
        <dbReference type="SAM" id="MobiDB-lite"/>
    </source>
</evidence>
<dbReference type="SUPFAM" id="SSF47769">
    <property type="entry name" value="SAM/Pointed domain"/>
    <property type="match status" value="1"/>
</dbReference>
<dbReference type="GeneID" id="103360816"/>
<dbReference type="InterPro" id="IPR003961">
    <property type="entry name" value="FN3_dom"/>
</dbReference>
<evidence type="ECO:0000256" key="15">
    <source>
        <dbReference type="ARBA" id="ARBA00051243"/>
    </source>
</evidence>
<evidence type="ECO:0000313" key="27">
    <source>
        <dbReference type="RefSeq" id="XP_008284942.1"/>
    </source>
</evidence>
<evidence type="ECO:0000259" key="23">
    <source>
        <dbReference type="PROSITE" id="PS50105"/>
    </source>
</evidence>
<evidence type="ECO:0000256" key="16">
    <source>
        <dbReference type="ARBA" id="ARBA00054353"/>
    </source>
</evidence>
<dbReference type="SMART" id="SM00454">
    <property type="entry name" value="SAM"/>
    <property type="match status" value="1"/>
</dbReference>
<feature type="region of interest" description="Disordered" evidence="20">
    <location>
        <begin position="449"/>
        <end position="485"/>
    </location>
</feature>
<keyword evidence="14" id="KW-0325">Glycoprotein</keyword>
<dbReference type="InterPro" id="IPR008979">
    <property type="entry name" value="Galactose-bd-like_sf"/>
</dbReference>
<keyword evidence="4 21" id="KW-0812">Transmembrane</keyword>
<keyword evidence="13 27" id="KW-0675">Receptor</keyword>
<keyword evidence="7 18" id="KW-0547">Nucleotide-binding</keyword>
<evidence type="ECO:0000256" key="19">
    <source>
        <dbReference type="PIRSR" id="PIRSR000666-3"/>
    </source>
</evidence>
<keyword evidence="8" id="KW-0418">Kinase</keyword>
<comment type="subcellular location">
    <subcellularLocation>
        <location evidence="1">Membrane</location>
        <topology evidence="1">Single-pass type I membrane protein</topology>
    </subcellularLocation>
</comment>
<dbReference type="Pfam" id="PF07714">
    <property type="entry name" value="PK_Tyr_Ser-Thr"/>
    <property type="match status" value="1"/>
</dbReference>
<dbReference type="Pfam" id="PF14575">
    <property type="entry name" value="EphA2_TM"/>
    <property type="match status" value="1"/>
</dbReference>
<dbReference type="AlphaFoldDB" id="A0A9Y4K444"/>
<dbReference type="InterPro" id="IPR011009">
    <property type="entry name" value="Kinase-like_dom_sf"/>
</dbReference>
<dbReference type="Pfam" id="PF25599">
    <property type="entry name" value="Ephrin_CRD"/>
    <property type="match status" value="1"/>
</dbReference>
<keyword evidence="9 18" id="KW-0067">ATP-binding</keyword>
<dbReference type="Gene3D" id="2.60.40.10">
    <property type="entry name" value="Immunoglobulins"/>
    <property type="match status" value="2"/>
</dbReference>
<dbReference type="PIRSF" id="PIRSF000666">
    <property type="entry name" value="TyrPK_ephrin_receptor"/>
    <property type="match status" value="1"/>
</dbReference>
<dbReference type="PANTHER" id="PTHR46877">
    <property type="entry name" value="EPH RECEPTOR A5"/>
    <property type="match status" value="1"/>
</dbReference>
<dbReference type="Gene3D" id="3.30.200.20">
    <property type="entry name" value="Phosphorylase Kinase, domain 1"/>
    <property type="match status" value="1"/>
</dbReference>
<dbReference type="EC" id="2.7.10.1" evidence="2"/>
<evidence type="ECO:0000256" key="17">
    <source>
        <dbReference type="ARBA" id="ARBA00071280"/>
    </source>
</evidence>
<keyword evidence="19" id="KW-1015">Disulfide bond</keyword>
<comment type="function">
    <text evidence="16">Receptor for members of the ephrin-A family. Binds to EFNA3, EFNA4 and EFNA5.</text>
</comment>
<dbReference type="PROSITE" id="PS51550">
    <property type="entry name" value="EPH_LBD"/>
    <property type="match status" value="1"/>
</dbReference>
<dbReference type="FunFam" id="2.60.40.1770:FF:000001">
    <property type="entry name" value="Ephrin type-A receptor 5"/>
    <property type="match status" value="1"/>
</dbReference>
<evidence type="ECO:0000313" key="26">
    <source>
        <dbReference type="Proteomes" id="UP000694891"/>
    </source>
</evidence>
<dbReference type="Gene3D" id="2.10.50.10">
    <property type="entry name" value="Tumor Necrosis Factor Receptor, subunit A, domain 2"/>
    <property type="match status" value="1"/>
</dbReference>
<dbReference type="Gene3D" id="1.10.150.50">
    <property type="entry name" value="Transcription Factor, Ets-1"/>
    <property type="match status" value="1"/>
</dbReference>
<dbReference type="Gene3D" id="1.10.510.10">
    <property type="entry name" value="Transferase(Phosphotransferase) domain 1"/>
    <property type="match status" value="1"/>
</dbReference>
<dbReference type="Gene3D" id="2.60.40.1770">
    <property type="entry name" value="ephrin a2 ectodomain"/>
    <property type="match status" value="1"/>
</dbReference>
<evidence type="ECO:0000256" key="5">
    <source>
        <dbReference type="ARBA" id="ARBA00022729"/>
    </source>
</evidence>
<keyword evidence="10 21" id="KW-1133">Transmembrane helix</keyword>
<dbReference type="PRINTS" id="PR00109">
    <property type="entry name" value="TYRKINASE"/>
</dbReference>
<dbReference type="FunFam" id="2.10.50.10:FF:000001">
    <property type="entry name" value="Ephrin type-A receptor 5"/>
    <property type="match status" value="1"/>
</dbReference>
<gene>
    <name evidence="27" type="primary">LOC103360816</name>
</gene>
<feature type="domain" description="Protein kinase" evidence="22">
    <location>
        <begin position="593"/>
        <end position="849"/>
    </location>
</feature>
<evidence type="ECO:0000256" key="13">
    <source>
        <dbReference type="ARBA" id="ARBA00023170"/>
    </source>
</evidence>
<dbReference type="Proteomes" id="UP000694891">
    <property type="component" value="Unplaced"/>
</dbReference>
<dbReference type="SUPFAM" id="SSF56112">
    <property type="entry name" value="Protein kinase-like (PK-like)"/>
    <property type="match status" value="1"/>
</dbReference>
<keyword evidence="3" id="KW-0808">Transferase</keyword>
<proteinExistence type="predicted"/>
<reference evidence="27" key="1">
    <citation type="submission" date="2025-08" db="UniProtKB">
        <authorList>
            <consortium name="RefSeq"/>
        </authorList>
    </citation>
    <scope>IDENTIFICATION</scope>
</reference>
<evidence type="ECO:0000256" key="21">
    <source>
        <dbReference type="SAM" id="Phobius"/>
    </source>
</evidence>
<dbReference type="PANTHER" id="PTHR46877:SF16">
    <property type="entry name" value="EPHRIN TYPE-A RECEPTOR 10"/>
    <property type="match status" value="1"/>
</dbReference>
<dbReference type="InterPro" id="IPR013783">
    <property type="entry name" value="Ig-like_fold"/>
</dbReference>
<evidence type="ECO:0000256" key="6">
    <source>
        <dbReference type="ARBA" id="ARBA00022737"/>
    </source>
</evidence>
<dbReference type="GO" id="GO:0005524">
    <property type="term" value="F:ATP binding"/>
    <property type="evidence" value="ECO:0007669"/>
    <property type="project" value="UniProtKB-KW"/>
</dbReference>
<feature type="domain" description="Fibronectin type-III" evidence="24">
    <location>
        <begin position="256"/>
        <end position="364"/>
    </location>
</feature>
<dbReference type="GO" id="GO:0005886">
    <property type="term" value="C:plasma membrane"/>
    <property type="evidence" value="ECO:0007669"/>
    <property type="project" value="InterPro"/>
</dbReference>
<feature type="domain" description="SAM" evidence="23">
    <location>
        <begin position="884"/>
        <end position="948"/>
    </location>
</feature>
<evidence type="ECO:0000256" key="18">
    <source>
        <dbReference type="PIRSR" id="PIRSR000666-2"/>
    </source>
</evidence>
<accession>A0A9Y4K444</accession>
<dbReference type="SMART" id="SM00060">
    <property type="entry name" value="FN3"/>
    <property type="match status" value="2"/>
</dbReference>
<evidence type="ECO:0000256" key="9">
    <source>
        <dbReference type="ARBA" id="ARBA00022840"/>
    </source>
</evidence>
<dbReference type="Pfam" id="PF07699">
    <property type="entry name" value="Ephrin_rec_like"/>
    <property type="match status" value="1"/>
</dbReference>
<dbReference type="PROSITE" id="PS50853">
    <property type="entry name" value="FN3"/>
    <property type="match status" value="2"/>
</dbReference>
<dbReference type="InterPro" id="IPR001245">
    <property type="entry name" value="Ser-Thr/Tyr_kinase_cat_dom"/>
</dbReference>
<feature type="compositionally biased region" description="Low complexity" evidence="20">
    <location>
        <begin position="449"/>
        <end position="483"/>
    </location>
</feature>
<dbReference type="CDD" id="cd05064">
    <property type="entry name" value="PTKc_EphR_A10"/>
    <property type="match status" value="1"/>
</dbReference>
<dbReference type="InterPro" id="IPR011641">
    <property type="entry name" value="Tyr-kin_ephrin_A/B_rcpt-like"/>
</dbReference>
<dbReference type="SMART" id="SM00615">
    <property type="entry name" value="EPH_lbd"/>
    <property type="match status" value="1"/>
</dbReference>
<organism evidence="26 27">
    <name type="scientific">Stegastes partitus</name>
    <name type="common">bicolor damselfish</name>
    <dbReference type="NCBI Taxonomy" id="144197"/>
    <lineage>
        <taxon>Eukaryota</taxon>
        <taxon>Metazoa</taxon>
        <taxon>Chordata</taxon>
        <taxon>Craniata</taxon>
        <taxon>Vertebrata</taxon>
        <taxon>Euteleostomi</taxon>
        <taxon>Actinopterygii</taxon>
        <taxon>Neopterygii</taxon>
        <taxon>Teleostei</taxon>
        <taxon>Neoteleostei</taxon>
        <taxon>Acanthomorphata</taxon>
        <taxon>Ovalentaria</taxon>
        <taxon>Pomacentridae</taxon>
        <taxon>Stegastes</taxon>
    </lineage>
</organism>
<dbReference type="InterPro" id="IPR036116">
    <property type="entry name" value="FN3_sf"/>
</dbReference>
<evidence type="ECO:0000259" key="25">
    <source>
        <dbReference type="PROSITE" id="PS51550"/>
    </source>
</evidence>
<feature type="transmembrane region" description="Helical" evidence="21">
    <location>
        <begin position="515"/>
        <end position="539"/>
    </location>
</feature>
<dbReference type="InterPro" id="IPR000719">
    <property type="entry name" value="Prot_kinase_dom"/>
</dbReference>
<evidence type="ECO:0000256" key="10">
    <source>
        <dbReference type="ARBA" id="ARBA00022989"/>
    </source>
</evidence>
<dbReference type="PROSITE" id="PS00791">
    <property type="entry name" value="RECEPTOR_TYR_KIN_V_2"/>
    <property type="match status" value="1"/>
</dbReference>
<dbReference type="FunFam" id="1.10.150.50:FF:000066">
    <property type="entry name" value="ephrin type-A receptor 10"/>
    <property type="match status" value="1"/>
</dbReference>
<dbReference type="FunFam" id="1.10.510.10:FF:000360">
    <property type="entry name" value="Ephrin type-A receptor 10"/>
    <property type="match status" value="1"/>
</dbReference>
<dbReference type="PROSITE" id="PS50011">
    <property type="entry name" value="PROTEIN_KINASE_DOM"/>
    <property type="match status" value="1"/>
</dbReference>
<dbReference type="SUPFAM" id="SSF49785">
    <property type="entry name" value="Galactose-binding domain-like"/>
    <property type="match status" value="1"/>
</dbReference>
<dbReference type="InterPro" id="IPR001426">
    <property type="entry name" value="Tyr_kinase_rcpt_V_CS"/>
</dbReference>
<dbReference type="GO" id="GO:0030425">
    <property type="term" value="C:dendrite"/>
    <property type="evidence" value="ECO:0007669"/>
    <property type="project" value="TreeGrafter"/>
</dbReference>
<evidence type="ECO:0000256" key="1">
    <source>
        <dbReference type="ARBA" id="ARBA00004479"/>
    </source>
</evidence>
<dbReference type="GO" id="GO:0005005">
    <property type="term" value="F:transmembrane-ephrin receptor activity"/>
    <property type="evidence" value="ECO:0007669"/>
    <property type="project" value="TreeGrafter"/>
</dbReference>
<dbReference type="InterPro" id="IPR013761">
    <property type="entry name" value="SAM/pointed_sf"/>
</dbReference>
<dbReference type="Pfam" id="PF00041">
    <property type="entry name" value="fn3"/>
    <property type="match status" value="2"/>
</dbReference>
<dbReference type="Gene3D" id="2.60.120.260">
    <property type="entry name" value="Galactose-binding domain-like"/>
    <property type="match status" value="1"/>
</dbReference>
<dbReference type="InterPro" id="IPR016257">
    <property type="entry name" value="Tyr_kinase_ephrin_rcpt"/>
</dbReference>
<sequence>MEPTQQNNWLQTGWVARRGGQRIFVELQFTLRDCNSIPGVAGTCKETFNLLYVESDRDLGGVTREDRYTKIDTIAADESFTQGDLGERKMKLNTEVREIGHLNRKGFHLAFQDVGACVALVAVRVYYKRCLATVQNLAVFPDTVAEAAFATLVEVRGACVNNSEVDTDSPPRMHCSAEGEWLVPIGKCSCSAGYEEGHSSCEACPPGSYKMSSRQQECFPCPANSVAEEEGSVVCMCEEDHFRTPLDNPSAPCTRPPSPPRDLVYTLKQSTLILEWSAPSDSGGRVDLTYSVGCRRCVGRQCEPCGASVGFVPQQVGLTERTVTVVNLLPNTNYTFTVEALNGVSELLPSKRFYTQVNVSTSLPAPSLISELRAEKIEQKSITLVWREPSYPNSSRTEYEVKYYEKEQKDQSYSTVKTAATRISVNNLKPGTTYVFLIRPFSTPAPSSSLSSSQLSSSSSSTSSSSSASSLSSSSSSASSSSSSPPPIDYGAFSSPLELQTLGELALASSEQSPVVIIVVVSVAALIMLLSMGVGLLIWRRQCGYSKASQEGDEELYFQFKIPTRRTYIDPETCEDLLQAVHAFAKELDNSSIKIERIVHTGDFGEVCRGCLKLPSKRELPVAIKTLRAGCSDKQRRSFLSEAGILGQFDHANIIRLEGVITTGNTMMIIVESMSNGALDSFLRKHEGQLSVMQLMDMLTGVASGMKYLTEMGFVHKRLAAHKVLVNSNLGCKVSGFRPLQEDKIEAIYTTLHGGKSVVLWTAPEAIQYHRFSSASDVWSFGIVMWEVMSYGERPYWDMGNQDVIKAIEDGFRLPAPVNCPPHLHQLMLDCWQKERTERPSFSQIHSALSKSIRSPDGIGSSTLARRTLSSSITLAERPLPSFPSFSSVGEWLDAVDMGRYKDNFTAAGYCYLESVARMTVQDVLSLGITSLDHQKLILAAIQTLRAQVIQMHGRGVQV</sequence>
<evidence type="ECO:0000256" key="3">
    <source>
        <dbReference type="ARBA" id="ARBA00022679"/>
    </source>
</evidence>
<dbReference type="InterPro" id="IPR001090">
    <property type="entry name" value="Ephrin_rcpt_lig-bd_dom"/>
</dbReference>
<feature type="domain" description="Fibronectin type-III" evidence="24">
    <location>
        <begin position="368"/>
        <end position="460"/>
    </location>
</feature>
<dbReference type="SMART" id="SM01411">
    <property type="entry name" value="Ephrin_rec_like"/>
    <property type="match status" value="1"/>
</dbReference>
<dbReference type="InterPro" id="IPR027936">
    <property type="entry name" value="Eph_TM"/>
</dbReference>
<keyword evidence="12" id="KW-0829">Tyrosine-protein kinase</keyword>
<dbReference type="RefSeq" id="XP_008284942.1">
    <property type="nucleotide sequence ID" value="XM_008286720.1"/>
</dbReference>
<evidence type="ECO:0000256" key="8">
    <source>
        <dbReference type="ARBA" id="ARBA00022777"/>
    </source>
</evidence>
<evidence type="ECO:0000259" key="22">
    <source>
        <dbReference type="PROSITE" id="PS50011"/>
    </source>
</evidence>
<dbReference type="CDD" id="cd00063">
    <property type="entry name" value="FN3"/>
    <property type="match status" value="2"/>
</dbReference>
<evidence type="ECO:0000259" key="24">
    <source>
        <dbReference type="PROSITE" id="PS50853"/>
    </source>
</evidence>
<feature type="binding site" evidence="18">
    <location>
        <position position="625"/>
    </location>
    <ligand>
        <name>ATP</name>
        <dbReference type="ChEBI" id="CHEBI:30616"/>
    </ligand>
</feature>
<name>A0A9Y4K444_9TELE</name>
<evidence type="ECO:0000256" key="7">
    <source>
        <dbReference type="ARBA" id="ARBA00022741"/>
    </source>
</evidence>